<keyword evidence="1" id="KW-0732">Signal</keyword>
<feature type="signal peptide" evidence="1">
    <location>
        <begin position="1"/>
        <end position="26"/>
    </location>
</feature>
<accession>A0A224YCJ3</accession>
<dbReference type="EMBL" id="GFPF01003479">
    <property type="protein sequence ID" value="MAA14625.1"/>
    <property type="molecule type" value="Transcribed_RNA"/>
</dbReference>
<name>A0A224YCJ3_9ACAR</name>
<reference evidence="2" key="1">
    <citation type="journal article" date="2017" name="Parasit. Vectors">
        <title>Sialotranscriptomics of Rhipicephalus zambeziensis reveals intricate expression profiles of secretory proteins and suggests tight temporal transcriptional regulation during blood-feeding.</title>
        <authorList>
            <person name="de Castro M.H."/>
            <person name="de Klerk D."/>
            <person name="Pienaar R."/>
            <person name="Rees D.J.G."/>
            <person name="Mans B.J."/>
        </authorList>
    </citation>
    <scope>NUCLEOTIDE SEQUENCE</scope>
    <source>
        <tissue evidence="2">Salivary glands</tissue>
    </source>
</reference>
<feature type="chain" id="PRO_5012262613" evidence="1">
    <location>
        <begin position="27"/>
        <end position="122"/>
    </location>
</feature>
<evidence type="ECO:0000313" key="2">
    <source>
        <dbReference type="EMBL" id="MAA14625.1"/>
    </source>
</evidence>
<dbReference type="AlphaFoldDB" id="A0A224YCJ3"/>
<sequence>MRMRDLFILSICNFLLQIFFVSKVLALYSHCHETVTLYTDVVSPVPIYLLSDALSCIVAGRKSPVVIKCLDAGKHLTSAAYTSNSGLQKKWQQTSHCANLPHCKLKTPDIFIFWQRNITFLL</sequence>
<protein>
    <submittedName>
        <fullName evidence="2">Uncharacterized protein</fullName>
    </submittedName>
</protein>
<evidence type="ECO:0000256" key="1">
    <source>
        <dbReference type="SAM" id="SignalP"/>
    </source>
</evidence>
<proteinExistence type="predicted"/>
<organism evidence="2">
    <name type="scientific">Rhipicephalus zambeziensis</name>
    <dbReference type="NCBI Taxonomy" id="60191"/>
    <lineage>
        <taxon>Eukaryota</taxon>
        <taxon>Metazoa</taxon>
        <taxon>Ecdysozoa</taxon>
        <taxon>Arthropoda</taxon>
        <taxon>Chelicerata</taxon>
        <taxon>Arachnida</taxon>
        <taxon>Acari</taxon>
        <taxon>Parasitiformes</taxon>
        <taxon>Ixodida</taxon>
        <taxon>Ixodoidea</taxon>
        <taxon>Ixodidae</taxon>
        <taxon>Rhipicephalinae</taxon>
        <taxon>Rhipicephalus</taxon>
        <taxon>Rhipicephalus</taxon>
    </lineage>
</organism>